<feature type="domain" description="Methyltransferase small" evidence="6">
    <location>
        <begin position="90"/>
        <end position="183"/>
    </location>
</feature>
<dbReference type="GO" id="GO:0003676">
    <property type="term" value="F:nucleic acid binding"/>
    <property type="evidence" value="ECO:0007669"/>
    <property type="project" value="InterPro"/>
</dbReference>
<protein>
    <recommendedName>
        <fullName evidence="5">Release factor glutamine methyltransferase</fullName>
        <shortName evidence="5">RF MTase</shortName>
        <ecNumber evidence="5">2.1.1.297</ecNumber>
    </recommendedName>
    <alternativeName>
        <fullName evidence="5">N5-glutamine methyltransferase PrmC</fullName>
    </alternativeName>
    <alternativeName>
        <fullName evidence="5">Protein-(glutamine-N5) MTase PrmC</fullName>
    </alternativeName>
    <alternativeName>
        <fullName evidence="5">Protein-glutamine N-methyltransferase PrmC</fullName>
    </alternativeName>
</protein>
<dbReference type="Pfam" id="PF05175">
    <property type="entry name" value="MTS"/>
    <property type="match status" value="1"/>
</dbReference>
<keyword evidence="3 5" id="KW-0949">S-adenosyl-L-methionine</keyword>
<evidence type="ECO:0000256" key="1">
    <source>
        <dbReference type="ARBA" id="ARBA00022603"/>
    </source>
</evidence>
<evidence type="ECO:0000256" key="5">
    <source>
        <dbReference type="HAMAP-Rule" id="MF_02126"/>
    </source>
</evidence>
<dbReference type="HAMAP" id="MF_02126">
    <property type="entry name" value="RF_methyltr_PrmC"/>
    <property type="match status" value="1"/>
</dbReference>
<dbReference type="PATRIC" id="fig|1231392.3.peg.40"/>
<organism evidence="8 9">
    <name type="scientific">Oceaniovalibus guishaninsula JLT2003</name>
    <dbReference type="NCBI Taxonomy" id="1231392"/>
    <lineage>
        <taxon>Bacteria</taxon>
        <taxon>Pseudomonadati</taxon>
        <taxon>Pseudomonadota</taxon>
        <taxon>Alphaproteobacteria</taxon>
        <taxon>Rhodobacterales</taxon>
        <taxon>Roseobacteraceae</taxon>
        <taxon>Oceaniovalibus</taxon>
    </lineage>
</organism>
<sequence length="268" mass="28693">MKAETAFRAGTATLRAAGIDDPLRDARRLLDWAMQGRAETLDKAQADRFEAAIRERVSGRPVARIVGRRAFWKDVFIVTDAVLDPRPETETLVELALAAPFDRVLDLGTGSGCILLSLLRDRAGATGIGTDISEDALNVAQSNAAALGVKDRAEFRKADWFRGVEGRFDLIVSNPPYIAASEMADLAPEVQHHDPRTALTDGADGLSAYRAIAHGALAHLMPAGRILVEIGAGQGASVTDIFTSAGWTDVTLHPDLDGRDRVVMALAT</sequence>
<keyword evidence="9" id="KW-1185">Reference proteome</keyword>
<dbReference type="InterPro" id="IPR029063">
    <property type="entry name" value="SAM-dependent_MTases_sf"/>
</dbReference>
<dbReference type="GO" id="GO:0032259">
    <property type="term" value="P:methylation"/>
    <property type="evidence" value="ECO:0007669"/>
    <property type="project" value="UniProtKB-KW"/>
</dbReference>
<dbReference type="OrthoDB" id="9800643at2"/>
<dbReference type="Gene3D" id="3.40.50.150">
    <property type="entry name" value="Vaccinia Virus protein VP39"/>
    <property type="match status" value="1"/>
</dbReference>
<dbReference type="PANTHER" id="PTHR18895:SF74">
    <property type="entry name" value="MTRF1L RELEASE FACTOR GLUTAMINE METHYLTRANSFERASE"/>
    <property type="match status" value="1"/>
</dbReference>
<dbReference type="InterPro" id="IPR050320">
    <property type="entry name" value="N5-glutamine_MTase"/>
</dbReference>
<evidence type="ECO:0000256" key="3">
    <source>
        <dbReference type="ARBA" id="ARBA00022691"/>
    </source>
</evidence>
<feature type="binding site" evidence="5">
    <location>
        <position position="174"/>
    </location>
    <ligand>
        <name>S-adenosyl-L-methionine</name>
        <dbReference type="ChEBI" id="CHEBI:59789"/>
    </ligand>
</feature>
<dbReference type="InterPro" id="IPR004556">
    <property type="entry name" value="HemK-like"/>
</dbReference>
<comment type="function">
    <text evidence="5">Methylates the class 1 translation termination release factors RF1/PrfA and RF2/PrfB on the glutamine residue of the universally conserved GGQ motif.</text>
</comment>
<dbReference type="InterPro" id="IPR040758">
    <property type="entry name" value="PrmC_N"/>
</dbReference>
<dbReference type="InterPro" id="IPR002052">
    <property type="entry name" value="DNA_methylase_N6_adenine_CS"/>
</dbReference>
<dbReference type="eggNOG" id="COG2890">
    <property type="taxonomic scope" value="Bacteria"/>
</dbReference>
<dbReference type="CDD" id="cd02440">
    <property type="entry name" value="AdoMet_MTases"/>
    <property type="match status" value="1"/>
</dbReference>
<feature type="binding site" evidence="5">
    <location>
        <position position="160"/>
    </location>
    <ligand>
        <name>S-adenosyl-L-methionine</name>
        <dbReference type="ChEBI" id="CHEBI:59789"/>
    </ligand>
</feature>
<dbReference type="STRING" id="1231392.OCGS_0039"/>
<dbReference type="SUPFAM" id="SSF53335">
    <property type="entry name" value="S-adenosyl-L-methionine-dependent methyltransferases"/>
    <property type="match status" value="1"/>
</dbReference>
<evidence type="ECO:0000259" key="7">
    <source>
        <dbReference type="Pfam" id="PF17827"/>
    </source>
</evidence>
<dbReference type="AlphaFoldDB" id="K2HEC1"/>
<gene>
    <name evidence="5" type="primary">prmC</name>
    <name evidence="8" type="ORF">OCGS_0039</name>
</gene>
<dbReference type="NCBIfam" id="TIGR00536">
    <property type="entry name" value="hemK_fam"/>
    <property type="match status" value="1"/>
</dbReference>
<feature type="binding site" evidence="5">
    <location>
        <begin position="174"/>
        <end position="177"/>
    </location>
    <ligand>
        <name>substrate</name>
    </ligand>
</feature>
<evidence type="ECO:0000313" key="8">
    <source>
        <dbReference type="EMBL" id="EKE45813.1"/>
    </source>
</evidence>
<proteinExistence type="inferred from homology"/>
<dbReference type="InterPro" id="IPR019874">
    <property type="entry name" value="RF_methyltr_PrmC"/>
</dbReference>
<evidence type="ECO:0000256" key="4">
    <source>
        <dbReference type="ARBA" id="ARBA00048391"/>
    </source>
</evidence>
<keyword evidence="2 5" id="KW-0808">Transferase</keyword>
<comment type="caution">
    <text evidence="8">The sequence shown here is derived from an EMBL/GenBank/DDBJ whole genome shotgun (WGS) entry which is preliminary data.</text>
</comment>
<evidence type="ECO:0000259" key="6">
    <source>
        <dbReference type="Pfam" id="PF05175"/>
    </source>
</evidence>
<dbReference type="RefSeq" id="WP_007425192.1">
    <property type="nucleotide sequence ID" value="NZ_AMGO01000001.1"/>
</dbReference>
<dbReference type="Pfam" id="PF17827">
    <property type="entry name" value="PrmC_N"/>
    <property type="match status" value="1"/>
</dbReference>
<evidence type="ECO:0000313" key="9">
    <source>
        <dbReference type="Proteomes" id="UP000006765"/>
    </source>
</evidence>
<dbReference type="PROSITE" id="PS00092">
    <property type="entry name" value="N6_MTASE"/>
    <property type="match status" value="1"/>
</dbReference>
<dbReference type="Proteomes" id="UP000006765">
    <property type="component" value="Unassembled WGS sequence"/>
</dbReference>
<feature type="domain" description="Release factor glutamine methyltransferase N-terminal" evidence="7">
    <location>
        <begin position="6"/>
        <end position="67"/>
    </location>
</feature>
<reference evidence="8 9" key="1">
    <citation type="journal article" date="2012" name="J. Bacteriol.">
        <title>Draft Genome Sequence of Oceaniovalibus guishaninsula JLT2003T.</title>
        <authorList>
            <person name="Tang K."/>
            <person name="Liu K."/>
            <person name="Jiao N."/>
        </authorList>
    </citation>
    <scope>NUCLEOTIDE SEQUENCE [LARGE SCALE GENOMIC DNA]</scope>
    <source>
        <strain evidence="8 9">JLT2003</strain>
    </source>
</reference>
<dbReference type="PANTHER" id="PTHR18895">
    <property type="entry name" value="HEMK METHYLTRANSFERASE"/>
    <property type="match status" value="1"/>
</dbReference>
<evidence type="ECO:0000256" key="2">
    <source>
        <dbReference type="ARBA" id="ARBA00022679"/>
    </source>
</evidence>
<dbReference type="InterPro" id="IPR007848">
    <property type="entry name" value="Small_mtfrase_dom"/>
</dbReference>
<dbReference type="Gene3D" id="1.10.8.10">
    <property type="entry name" value="DNA helicase RuvA subunit, C-terminal domain"/>
    <property type="match status" value="1"/>
</dbReference>
<feature type="binding site" evidence="5">
    <location>
        <begin position="108"/>
        <end position="112"/>
    </location>
    <ligand>
        <name>S-adenosyl-L-methionine</name>
        <dbReference type="ChEBI" id="CHEBI:59789"/>
    </ligand>
</feature>
<accession>K2HEC1</accession>
<dbReference type="EMBL" id="AMGO01000001">
    <property type="protein sequence ID" value="EKE45813.1"/>
    <property type="molecule type" value="Genomic_DNA"/>
</dbReference>
<name>K2HEC1_9RHOB</name>
<dbReference type="EC" id="2.1.1.297" evidence="5"/>
<keyword evidence="1 5" id="KW-0489">Methyltransferase</keyword>
<comment type="similarity">
    <text evidence="5">Belongs to the protein N5-glutamine methyltransferase family. PrmC subfamily.</text>
</comment>
<comment type="catalytic activity">
    <reaction evidence="4 5">
        <text>L-glutaminyl-[peptide chain release factor] + S-adenosyl-L-methionine = N(5)-methyl-L-glutaminyl-[peptide chain release factor] + S-adenosyl-L-homocysteine + H(+)</text>
        <dbReference type="Rhea" id="RHEA:42896"/>
        <dbReference type="Rhea" id="RHEA-COMP:10271"/>
        <dbReference type="Rhea" id="RHEA-COMP:10272"/>
        <dbReference type="ChEBI" id="CHEBI:15378"/>
        <dbReference type="ChEBI" id="CHEBI:30011"/>
        <dbReference type="ChEBI" id="CHEBI:57856"/>
        <dbReference type="ChEBI" id="CHEBI:59789"/>
        <dbReference type="ChEBI" id="CHEBI:61891"/>
        <dbReference type="EC" id="2.1.1.297"/>
    </reaction>
</comment>
<feature type="binding site" evidence="5">
    <location>
        <position position="131"/>
    </location>
    <ligand>
        <name>S-adenosyl-L-methionine</name>
        <dbReference type="ChEBI" id="CHEBI:59789"/>
    </ligand>
</feature>
<dbReference type="GO" id="GO:0102559">
    <property type="term" value="F:peptide chain release factor N(5)-glutamine methyltransferase activity"/>
    <property type="evidence" value="ECO:0007669"/>
    <property type="project" value="UniProtKB-EC"/>
</dbReference>
<dbReference type="NCBIfam" id="TIGR03534">
    <property type="entry name" value="RF_mod_PrmC"/>
    <property type="match status" value="1"/>
</dbReference>